<sequence>MEQLWKGVGRIFGAELGRFKTALEELFCCEFATWNQGQAEMRFESWFCIGFAIRSLKESSIEALGDRDNTHFELNLVTTVSWIWSASTCVKIDESQQRLGGSDLPEMGEFPLCLL</sequence>
<gene>
    <name evidence="1" type="ORF">CB5_LOCUS8081</name>
</gene>
<organism evidence="1">
    <name type="scientific">Ananas comosus var. bracteatus</name>
    <name type="common">red pineapple</name>
    <dbReference type="NCBI Taxonomy" id="296719"/>
    <lineage>
        <taxon>Eukaryota</taxon>
        <taxon>Viridiplantae</taxon>
        <taxon>Streptophyta</taxon>
        <taxon>Embryophyta</taxon>
        <taxon>Tracheophyta</taxon>
        <taxon>Spermatophyta</taxon>
        <taxon>Magnoliopsida</taxon>
        <taxon>Liliopsida</taxon>
        <taxon>Poales</taxon>
        <taxon>Bromeliaceae</taxon>
        <taxon>Bromelioideae</taxon>
        <taxon>Ananas</taxon>
    </lineage>
</organism>
<protein>
    <submittedName>
        <fullName evidence="1">Uncharacterized protein</fullName>
    </submittedName>
</protein>
<dbReference type="EMBL" id="LR862144">
    <property type="protein sequence ID" value="CAD1824870.1"/>
    <property type="molecule type" value="Genomic_DNA"/>
</dbReference>
<dbReference type="AlphaFoldDB" id="A0A6V7P201"/>
<accession>A0A6V7P201</accession>
<reference evidence="1" key="1">
    <citation type="submission" date="2020-07" db="EMBL/GenBank/DDBJ databases">
        <authorList>
            <person name="Lin J."/>
        </authorList>
    </citation>
    <scope>NUCLEOTIDE SEQUENCE</scope>
</reference>
<name>A0A6V7P201_ANACO</name>
<evidence type="ECO:0000313" key="1">
    <source>
        <dbReference type="EMBL" id="CAD1824870.1"/>
    </source>
</evidence>
<proteinExistence type="predicted"/>